<keyword evidence="9" id="KW-0862">Zinc</keyword>
<dbReference type="SMART" id="SM01124">
    <property type="entry name" value="DBR1"/>
    <property type="match status" value="1"/>
</dbReference>
<keyword evidence="10" id="KW-0408">Iron</keyword>
<accession>A0A2H3JI32</accession>
<feature type="signal peptide" evidence="14">
    <location>
        <begin position="1"/>
        <end position="18"/>
    </location>
</feature>
<keyword evidence="6" id="KW-0507">mRNA processing</keyword>
<dbReference type="GO" id="GO:0008419">
    <property type="term" value="F:RNA lariat debranching enzyme activity"/>
    <property type="evidence" value="ECO:0007669"/>
    <property type="project" value="TreeGrafter"/>
</dbReference>
<comment type="similarity">
    <text evidence="5">Belongs to the lariat debranching enzyme family.</text>
</comment>
<evidence type="ECO:0000256" key="13">
    <source>
        <dbReference type="SAM" id="MobiDB-lite"/>
    </source>
</evidence>
<dbReference type="InterPro" id="IPR041816">
    <property type="entry name" value="Dbr1_N"/>
</dbReference>
<evidence type="ECO:0000256" key="2">
    <source>
        <dbReference type="ARBA" id="ARBA00001947"/>
    </source>
</evidence>
<dbReference type="OrthoDB" id="407609at2759"/>
<dbReference type="Pfam" id="PF05011">
    <property type="entry name" value="DBR1"/>
    <property type="match status" value="1"/>
</dbReference>
<evidence type="ECO:0000256" key="5">
    <source>
        <dbReference type="ARBA" id="ARBA00006045"/>
    </source>
</evidence>
<comment type="cofactor">
    <cofactor evidence="3">
        <name>Fe(2+)</name>
        <dbReference type="ChEBI" id="CHEBI:29033"/>
    </cofactor>
</comment>
<evidence type="ECO:0000256" key="3">
    <source>
        <dbReference type="ARBA" id="ARBA00001954"/>
    </source>
</evidence>
<comment type="cofactor">
    <cofactor evidence="1">
        <name>Mn(2+)</name>
        <dbReference type="ChEBI" id="CHEBI:29035"/>
    </cofactor>
</comment>
<evidence type="ECO:0000256" key="9">
    <source>
        <dbReference type="ARBA" id="ARBA00022833"/>
    </source>
</evidence>
<dbReference type="GO" id="GO:0000398">
    <property type="term" value="P:mRNA splicing, via spliceosome"/>
    <property type="evidence" value="ECO:0007669"/>
    <property type="project" value="TreeGrafter"/>
</dbReference>
<dbReference type="Pfam" id="PF00149">
    <property type="entry name" value="Metallophos"/>
    <property type="match status" value="1"/>
</dbReference>
<evidence type="ECO:0000256" key="10">
    <source>
        <dbReference type="ARBA" id="ARBA00023004"/>
    </source>
</evidence>
<gene>
    <name evidence="16" type="ORF">WOLCODRAFT_159105</name>
</gene>
<feature type="domain" description="Lariat debranching enzyme C-terminal" evidence="15">
    <location>
        <begin position="359"/>
        <end position="513"/>
    </location>
</feature>
<comment type="subcellular location">
    <subcellularLocation>
        <location evidence="4">Nucleus</location>
    </subcellularLocation>
</comment>
<dbReference type="OMA" id="KWWFSAH"/>
<dbReference type="STRING" id="742152.A0A2H3JI32"/>
<keyword evidence="14" id="KW-0732">Signal</keyword>
<evidence type="ECO:0000256" key="12">
    <source>
        <dbReference type="ARBA" id="ARBA00023242"/>
    </source>
</evidence>
<dbReference type="GO" id="GO:0005634">
    <property type="term" value="C:nucleus"/>
    <property type="evidence" value="ECO:0007669"/>
    <property type="project" value="UniProtKB-SubCell"/>
</dbReference>
<reference evidence="16 17" key="1">
    <citation type="journal article" date="2012" name="Science">
        <title>The Paleozoic origin of enzymatic lignin decomposition reconstructed from 31 fungal genomes.</title>
        <authorList>
            <person name="Floudas D."/>
            <person name="Binder M."/>
            <person name="Riley R."/>
            <person name="Barry K."/>
            <person name="Blanchette R.A."/>
            <person name="Henrissat B."/>
            <person name="Martinez A.T."/>
            <person name="Otillar R."/>
            <person name="Spatafora J.W."/>
            <person name="Yadav J.S."/>
            <person name="Aerts A."/>
            <person name="Benoit I."/>
            <person name="Boyd A."/>
            <person name="Carlson A."/>
            <person name="Copeland A."/>
            <person name="Coutinho P.M."/>
            <person name="de Vries R.P."/>
            <person name="Ferreira P."/>
            <person name="Findley K."/>
            <person name="Foster B."/>
            <person name="Gaskell J."/>
            <person name="Glotzer D."/>
            <person name="Gorecki P."/>
            <person name="Heitman J."/>
            <person name="Hesse C."/>
            <person name="Hori C."/>
            <person name="Igarashi K."/>
            <person name="Jurgens J.A."/>
            <person name="Kallen N."/>
            <person name="Kersten P."/>
            <person name="Kohler A."/>
            <person name="Kuees U."/>
            <person name="Kumar T.K.A."/>
            <person name="Kuo A."/>
            <person name="LaButti K."/>
            <person name="Larrondo L.F."/>
            <person name="Lindquist E."/>
            <person name="Ling A."/>
            <person name="Lombard V."/>
            <person name="Lucas S."/>
            <person name="Lundell T."/>
            <person name="Martin R."/>
            <person name="McLaughlin D.J."/>
            <person name="Morgenstern I."/>
            <person name="Morin E."/>
            <person name="Murat C."/>
            <person name="Nagy L.G."/>
            <person name="Nolan M."/>
            <person name="Ohm R.A."/>
            <person name="Patyshakuliyeva A."/>
            <person name="Rokas A."/>
            <person name="Ruiz-Duenas F.J."/>
            <person name="Sabat G."/>
            <person name="Salamov A."/>
            <person name="Samejima M."/>
            <person name="Schmutz J."/>
            <person name="Slot J.C."/>
            <person name="St John F."/>
            <person name="Stenlid J."/>
            <person name="Sun H."/>
            <person name="Sun S."/>
            <person name="Syed K."/>
            <person name="Tsang A."/>
            <person name="Wiebenga A."/>
            <person name="Young D."/>
            <person name="Pisabarro A."/>
            <person name="Eastwood D.C."/>
            <person name="Martin F."/>
            <person name="Cullen D."/>
            <person name="Grigoriev I.V."/>
            <person name="Hibbett D.S."/>
        </authorList>
    </citation>
    <scope>NUCLEOTIDE SEQUENCE [LARGE SCALE GENOMIC DNA]</scope>
    <source>
        <strain evidence="16 17">MD-104</strain>
    </source>
</reference>
<keyword evidence="7" id="KW-0479">Metal-binding</keyword>
<evidence type="ECO:0000256" key="6">
    <source>
        <dbReference type="ARBA" id="ARBA00022664"/>
    </source>
</evidence>
<evidence type="ECO:0000256" key="1">
    <source>
        <dbReference type="ARBA" id="ARBA00001936"/>
    </source>
</evidence>
<dbReference type="AlphaFoldDB" id="A0A2H3JI32"/>
<keyword evidence="12" id="KW-0539">Nucleus</keyword>
<feature type="compositionally biased region" description="Polar residues" evidence="13">
    <location>
        <begin position="40"/>
        <end position="49"/>
    </location>
</feature>
<name>A0A2H3JI32_WOLCO</name>
<evidence type="ECO:0000256" key="7">
    <source>
        <dbReference type="ARBA" id="ARBA00022723"/>
    </source>
</evidence>
<evidence type="ECO:0000256" key="14">
    <source>
        <dbReference type="SAM" id="SignalP"/>
    </source>
</evidence>
<keyword evidence="17" id="KW-1185">Reference proteome</keyword>
<proteinExistence type="inferred from homology"/>
<dbReference type="InterPro" id="IPR029052">
    <property type="entry name" value="Metallo-depent_PP-like"/>
</dbReference>
<feature type="compositionally biased region" description="Basic residues" evidence="13">
    <location>
        <begin position="50"/>
        <end position="69"/>
    </location>
</feature>
<keyword evidence="11" id="KW-0464">Manganese</keyword>
<dbReference type="EMBL" id="KB468009">
    <property type="protein sequence ID" value="PCH39513.1"/>
    <property type="molecule type" value="Genomic_DNA"/>
</dbReference>
<dbReference type="PANTHER" id="PTHR12849">
    <property type="entry name" value="RNA LARIAT DEBRANCHING ENZYME"/>
    <property type="match status" value="1"/>
</dbReference>
<comment type="cofactor">
    <cofactor evidence="2">
        <name>Zn(2+)</name>
        <dbReference type="ChEBI" id="CHEBI:29105"/>
    </cofactor>
</comment>
<evidence type="ECO:0000256" key="4">
    <source>
        <dbReference type="ARBA" id="ARBA00004123"/>
    </source>
</evidence>
<sequence length="531" mass="58941">MLLRSNPLSFLLSRPCLALASSSHSVSLLRTPGYPTTQVACKSSQSSSARTHKHPKPKRTSKPRAPKRSMKIAVEGCCHGGLDTIYARIAELESKGGYKVDLLLVCGDFQAVRNRADMLCMSVPPKYRVLGDFCKYYSGEKRAPILTIVIGGNHEASNHLWELYHGGWLAPNIYFLGHAGCVQVNGIRIAGASGIYKRLDYGKGFWERLPYSYSSTRSIYHIREFNIRKLSLLSSPAIFLSHEWPQGIERHGDTKDLLRRKKFFAEDVKNRTLGAPPLMGLLKTIKPARWFAAHLHCRFEARVEHVDAPQQPAEGANKDDAGEGAAQQAAEIAAQPTFANPDEIMLDDEVDEVAAAAAAPPPKAPVRETRFVALDKFYDERTWTQRFIDVIDVPIPAGFREQAPAGASAPVLSFDPEWLAITRVFDRYMSLGETQQRYPDEPTARDAVRKELDWVHARVIGDKAIGRVEDCQTFAAVAPDYRARMVDAGLQPPHYRNPQTQAFCAMLEIENKIDPPVAGPAATAQLAAVRE</sequence>
<organism evidence="16 17">
    <name type="scientific">Wolfiporia cocos (strain MD-104)</name>
    <name type="common">Brown rot fungus</name>
    <dbReference type="NCBI Taxonomy" id="742152"/>
    <lineage>
        <taxon>Eukaryota</taxon>
        <taxon>Fungi</taxon>
        <taxon>Dikarya</taxon>
        <taxon>Basidiomycota</taxon>
        <taxon>Agaricomycotina</taxon>
        <taxon>Agaricomycetes</taxon>
        <taxon>Polyporales</taxon>
        <taxon>Phaeolaceae</taxon>
        <taxon>Wolfiporia</taxon>
    </lineage>
</organism>
<evidence type="ECO:0000313" key="17">
    <source>
        <dbReference type="Proteomes" id="UP000218811"/>
    </source>
</evidence>
<protein>
    <recommendedName>
        <fullName evidence="15">Lariat debranching enzyme C-terminal domain-containing protein</fullName>
    </recommendedName>
</protein>
<evidence type="ECO:0000256" key="11">
    <source>
        <dbReference type="ARBA" id="ARBA00023211"/>
    </source>
</evidence>
<dbReference type="InterPro" id="IPR007708">
    <property type="entry name" value="DBR1_C"/>
</dbReference>
<dbReference type="InterPro" id="IPR004843">
    <property type="entry name" value="Calcineurin-like_PHP"/>
</dbReference>
<feature type="region of interest" description="Disordered" evidence="13">
    <location>
        <begin position="311"/>
        <end position="330"/>
    </location>
</feature>
<feature type="region of interest" description="Disordered" evidence="13">
    <location>
        <begin position="40"/>
        <end position="69"/>
    </location>
</feature>
<evidence type="ECO:0000259" key="15">
    <source>
        <dbReference type="SMART" id="SM01124"/>
    </source>
</evidence>
<keyword evidence="8" id="KW-0378">Hydrolase</keyword>
<dbReference type="SUPFAM" id="SSF56300">
    <property type="entry name" value="Metallo-dependent phosphatases"/>
    <property type="match status" value="1"/>
</dbReference>
<dbReference type="FunFam" id="3.60.21.10:FF:000035">
    <property type="entry name" value="Lariat debranching enzyme"/>
    <property type="match status" value="1"/>
</dbReference>
<dbReference type="Proteomes" id="UP000218811">
    <property type="component" value="Unassembled WGS sequence"/>
</dbReference>
<dbReference type="CDD" id="cd00844">
    <property type="entry name" value="MPP_Dbr1_N"/>
    <property type="match status" value="1"/>
</dbReference>
<dbReference type="PANTHER" id="PTHR12849:SF0">
    <property type="entry name" value="LARIAT DEBRANCHING ENZYME"/>
    <property type="match status" value="1"/>
</dbReference>
<feature type="chain" id="PRO_5013668966" description="Lariat debranching enzyme C-terminal domain-containing protein" evidence="14">
    <location>
        <begin position="19"/>
        <end position="531"/>
    </location>
</feature>
<evidence type="ECO:0000256" key="8">
    <source>
        <dbReference type="ARBA" id="ARBA00022801"/>
    </source>
</evidence>
<evidence type="ECO:0000313" key="16">
    <source>
        <dbReference type="EMBL" id="PCH39513.1"/>
    </source>
</evidence>
<dbReference type="GO" id="GO:0046872">
    <property type="term" value="F:metal ion binding"/>
    <property type="evidence" value="ECO:0007669"/>
    <property type="project" value="UniProtKB-KW"/>
</dbReference>